<evidence type="ECO:0000259" key="2">
    <source>
        <dbReference type="Pfam" id="PF08546"/>
    </source>
</evidence>
<dbReference type="InterPro" id="IPR008927">
    <property type="entry name" value="6-PGluconate_DH-like_C_sf"/>
</dbReference>
<feature type="domain" description="Ketopantoate reductase N-terminal" evidence="1">
    <location>
        <begin position="4"/>
        <end position="141"/>
    </location>
</feature>
<feature type="domain" description="Ketopantoate reductase C-terminal" evidence="2">
    <location>
        <begin position="181"/>
        <end position="297"/>
    </location>
</feature>
<gene>
    <name evidence="3" type="ORF">ISG29_14785</name>
</gene>
<dbReference type="PANTHER" id="PTHR21708:SF26">
    <property type="entry name" value="2-DEHYDROPANTOATE 2-REDUCTASE"/>
    <property type="match status" value="1"/>
</dbReference>
<evidence type="ECO:0000313" key="3">
    <source>
        <dbReference type="EMBL" id="MBF4162958.1"/>
    </source>
</evidence>
<dbReference type="SUPFAM" id="SSF51735">
    <property type="entry name" value="NAD(P)-binding Rossmann-fold domains"/>
    <property type="match status" value="1"/>
</dbReference>
<sequence length="319" mass="33784">MRHVVVGAGAIGAGVAALLHEAGLPVALVARGDTLAAVREHGVRLTVGHDERFVPVPVVGSLADLDWTPPDAVVHLAVKSHQTEAIVPDLVAHVPDRVPVVCLQNGVSNERLLLRHRPLVHGCVVMMPASSLAPGEVLLHSLNRPGLFDVGRFPAGADADDDALATDLRHAGFDVVVRPEVMAWKHRKLLMNLGNAVDAACLDSPDADRLTDILRAEGQEILERRGVAVVGQDADRDRRGDLLRPLVRRDEAGSSTWQSLARGTGSTEVDHLNGEIVLQARLGGFEAPANALLQNTVVELARAGGAPRSLDAASLLAQL</sequence>
<dbReference type="PANTHER" id="PTHR21708">
    <property type="entry name" value="PROBABLE 2-DEHYDROPANTOATE 2-REDUCTASE"/>
    <property type="match status" value="1"/>
</dbReference>
<dbReference type="InterPro" id="IPR013332">
    <property type="entry name" value="KPR_N"/>
</dbReference>
<reference evidence="3" key="1">
    <citation type="submission" date="2020-11" db="EMBL/GenBank/DDBJ databases">
        <title>Nocardioides sp. CBS4Y-1, whole genome shotgun sequence.</title>
        <authorList>
            <person name="Tuo L."/>
        </authorList>
    </citation>
    <scope>NUCLEOTIDE SEQUENCE</scope>
    <source>
        <strain evidence="3">CBS4Y-1</strain>
    </source>
</reference>
<organism evidence="3 4">
    <name type="scientific">Nocardioides acrostichi</name>
    <dbReference type="NCBI Taxonomy" id="2784339"/>
    <lineage>
        <taxon>Bacteria</taxon>
        <taxon>Bacillati</taxon>
        <taxon>Actinomycetota</taxon>
        <taxon>Actinomycetes</taxon>
        <taxon>Propionibacteriales</taxon>
        <taxon>Nocardioidaceae</taxon>
        <taxon>Nocardioides</taxon>
    </lineage>
</organism>
<dbReference type="AlphaFoldDB" id="A0A930UY02"/>
<dbReference type="RefSeq" id="WP_194504223.1">
    <property type="nucleotide sequence ID" value="NZ_JADIVZ010000008.1"/>
</dbReference>
<dbReference type="SUPFAM" id="SSF48179">
    <property type="entry name" value="6-phosphogluconate dehydrogenase C-terminal domain-like"/>
    <property type="match status" value="1"/>
</dbReference>
<protein>
    <submittedName>
        <fullName evidence="3">Ketopantoate reductase family protein</fullName>
    </submittedName>
</protein>
<dbReference type="Gene3D" id="3.40.50.720">
    <property type="entry name" value="NAD(P)-binding Rossmann-like Domain"/>
    <property type="match status" value="1"/>
</dbReference>
<dbReference type="InterPro" id="IPR036291">
    <property type="entry name" value="NAD(P)-bd_dom_sf"/>
</dbReference>
<evidence type="ECO:0000313" key="4">
    <source>
        <dbReference type="Proteomes" id="UP000656804"/>
    </source>
</evidence>
<dbReference type="Pfam" id="PF02558">
    <property type="entry name" value="ApbA"/>
    <property type="match status" value="1"/>
</dbReference>
<dbReference type="InterPro" id="IPR051402">
    <property type="entry name" value="KPR-Related"/>
</dbReference>
<comment type="caution">
    <text evidence="3">The sequence shown here is derived from an EMBL/GenBank/DDBJ whole genome shotgun (WGS) entry which is preliminary data.</text>
</comment>
<dbReference type="InterPro" id="IPR013752">
    <property type="entry name" value="KPA_reductase"/>
</dbReference>
<dbReference type="EMBL" id="JADIVZ010000008">
    <property type="protein sequence ID" value="MBF4162958.1"/>
    <property type="molecule type" value="Genomic_DNA"/>
</dbReference>
<dbReference type="GO" id="GO:0005737">
    <property type="term" value="C:cytoplasm"/>
    <property type="evidence" value="ECO:0007669"/>
    <property type="project" value="TreeGrafter"/>
</dbReference>
<keyword evidence="4" id="KW-1185">Reference proteome</keyword>
<dbReference type="Proteomes" id="UP000656804">
    <property type="component" value="Unassembled WGS sequence"/>
</dbReference>
<proteinExistence type="predicted"/>
<dbReference type="InterPro" id="IPR013328">
    <property type="entry name" value="6PGD_dom2"/>
</dbReference>
<accession>A0A930UY02</accession>
<evidence type="ECO:0000259" key="1">
    <source>
        <dbReference type="Pfam" id="PF02558"/>
    </source>
</evidence>
<name>A0A930UY02_9ACTN</name>
<dbReference type="Gene3D" id="1.10.1040.10">
    <property type="entry name" value="N-(1-d-carboxylethyl)-l-norvaline Dehydrogenase, domain 2"/>
    <property type="match status" value="1"/>
</dbReference>
<dbReference type="Pfam" id="PF08546">
    <property type="entry name" value="ApbA_C"/>
    <property type="match status" value="1"/>
</dbReference>